<dbReference type="Proteomes" id="UP000265520">
    <property type="component" value="Unassembled WGS sequence"/>
</dbReference>
<name>A0A392SY54_9FABA</name>
<keyword evidence="1" id="KW-1133">Transmembrane helix</keyword>
<keyword evidence="3" id="KW-1185">Reference proteome</keyword>
<protein>
    <submittedName>
        <fullName evidence="2">Aspartic proteinase-like protein 2-like</fullName>
    </submittedName>
</protein>
<keyword evidence="1" id="KW-0472">Membrane</keyword>
<proteinExistence type="predicted"/>
<dbReference type="EMBL" id="LXQA010461956">
    <property type="protein sequence ID" value="MCI53357.1"/>
    <property type="molecule type" value="Genomic_DNA"/>
</dbReference>
<dbReference type="AlphaFoldDB" id="A0A392SY54"/>
<evidence type="ECO:0000313" key="2">
    <source>
        <dbReference type="EMBL" id="MCI53357.1"/>
    </source>
</evidence>
<keyword evidence="1" id="KW-0812">Transmembrane</keyword>
<organism evidence="2 3">
    <name type="scientific">Trifolium medium</name>
    <dbReference type="NCBI Taxonomy" id="97028"/>
    <lineage>
        <taxon>Eukaryota</taxon>
        <taxon>Viridiplantae</taxon>
        <taxon>Streptophyta</taxon>
        <taxon>Embryophyta</taxon>
        <taxon>Tracheophyta</taxon>
        <taxon>Spermatophyta</taxon>
        <taxon>Magnoliopsida</taxon>
        <taxon>eudicotyledons</taxon>
        <taxon>Gunneridae</taxon>
        <taxon>Pentapetalae</taxon>
        <taxon>rosids</taxon>
        <taxon>fabids</taxon>
        <taxon>Fabales</taxon>
        <taxon>Fabaceae</taxon>
        <taxon>Papilionoideae</taxon>
        <taxon>50 kb inversion clade</taxon>
        <taxon>NPAAA clade</taxon>
        <taxon>Hologalegina</taxon>
        <taxon>IRL clade</taxon>
        <taxon>Trifolieae</taxon>
        <taxon>Trifolium</taxon>
    </lineage>
</organism>
<accession>A0A392SY54</accession>
<comment type="caution">
    <text evidence="2">The sequence shown here is derived from an EMBL/GenBank/DDBJ whole genome shotgun (WGS) entry which is preliminary data.</text>
</comment>
<evidence type="ECO:0000256" key="1">
    <source>
        <dbReference type="SAM" id="Phobius"/>
    </source>
</evidence>
<feature type="transmembrane region" description="Helical" evidence="1">
    <location>
        <begin position="6"/>
        <end position="28"/>
    </location>
</feature>
<reference evidence="2 3" key="1">
    <citation type="journal article" date="2018" name="Front. Plant Sci.">
        <title>Red Clover (Trifolium pratense) and Zigzag Clover (T. medium) - A Picture of Genomic Similarities and Differences.</title>
        <authorList>
            <person name="Dluhosova J."/>
            <person name="Istvanek J."/>
            <person name="Nedelnik J."/>
            <person name="Repkova J."/>
        </authorList>
    </citation>
    <scope>NUCLEOTIDE SEQUENCE [LARGE SCALE GENOMIC DNA]</scope>
    <source>
        <strain evidence="3">cv. 10/8</strain>
        <tissue evidence="2">Leaf</tissue>
    </source>
</reference>
<evidence type="ECO:0000313" key="3">
    <source>
        <dbReference type="Proteomes" id="UP000265520"/>
    </source>
</evidence>
<sequence>MAAVPVIIFMFTATMILTTAAAPLTLMLERAFPNHGIHLDELRARDTLRHGRLLKYSEHVVGLDVY</sequence>
<feature type="non-terminal residue" evidence="2">
    <location>
        <position position="66"/>
    </location>
</feature>